<protein>
    <submittedName>
        <fullName evidence="1">Uncharacterized protein</fullName>
    </submittedName>
</protein>
<keyword evidence="2" id="KW-1185">Reference proteome</keyword>
<reference evidence="1 2" key="1">
    <citation type="journal article" date="2019" name="Nat. Ecol. Evol.">
        <title>Megaphylogeny resolves global patterns of mushroom evolution.</title>
        <authorList>
            <person name="Varga T."/>
            <person name="Krizsan K."/>
            <person name="Foldi C."/>
            <person name="Dima B."/>
            <person name="Sanchez-Garcia M."/>
            <person name="Sanchez-Ramirez S."/>
            <person name="Szollosi G.J."/>
            <person name="Szarkandi J.G."/>
            <person name="Papp V."/>
            <person name="Albert L."/>
            <person name="Andreopoulos W."/>
            <person name="Angelini C."/>
            <person name="Antonin V."/>
            <person name="Barry K.W."/>
            <person name="Bougher N.L."/>
            <person name="Buchanan P."/>
            <person name="Buyck B."/>
            <person name="Bense V."/>
            <person name="Catcheside P."/>
            <person name="Chovatia M."/>
            <person name="Cooper J."/>
            <person name="Damon W."/>
            <person name="Desjardin D."/>
            <person name="Finy P."/>
            <person name="Geml J."/>
            <person name="Haridas S."/>
            <person name="Hughes K."/>
            <person name="Justo A."/>
            <person name="Karasinski D."/>
            <person name="Kautmanova I."/>
            <person name="Kiss B."/>
            <person name="Kocsube S."/>
            <person name="Kotiranta H."/>
            <person name="LaButti K.M."/>
            <person name="Lechner B.E."/>
            <person name="Liimatainen K."/>
            <person name="Lipzen A."/>
            <person name="Lukacs Z."/>
            <person name="Mihaltcheva S."/>
            <person name="Morgado L.N."/>
            <person name="Niskanen T."/>
            <person name="Noordeloos M.E."/>
            <person name="Ohm R.A."/>
            <person name="Ortiz-Santana B."/>
            <person name="Ovrebo C."/>
            <person name="Racz N."/>
            <person name="Riley R."/>
            <person name="Savchenko A."/>
            <person name="Shiryaev A."/>
            <person name="Soop K."/>
            <person name="Spirin V."/>
            <person name="Szebenyi C."/>
            <person name="Tomsovsky M."/>
            <person name="Tulloss R.E."/>
            <person name="Uehling J."/>
            <person name="Grigoriev I.V."/>
            <person name="Vagvolgyi C."/>
            <person name="Papp T."/>
            <person name="Martin F.M."/>
            <person name="Miettinen O."/>
            <person name="Hibbett D.S."/>
            <person name="Nagy L.G."/>
        </authorList>
    </citation>
    <scope>NUCLEOTIDE SEQUENCE [LARGE SCALE GENOMIC DNA]</scope>
    <source>
        <strain evidence="1 2">NL-1719</strain>
    </source>
</reference>
<proteinExistence type="predicted"/>
<organism evidence="1 2">
    <name type="scientific">Pluteus cervinus</name>
    <dbReference type="NCBI Taxonomy" id="181527"/>
    <lineage>
        <taxon>Eukaryota</taxon>
        <taxon>Fungi</taxon>
        <taxon>Dikarya</taxon>
        <taxon>Basidiomycota</taxon>
        <taxon>Agaricomycotina</taxon>
        <taxon>Agaricomycetes</taxon>
        <taxon>Agaricomycetidae</taxon>
        <taxon>Agaricales</taxon>
        <taxon>Pluteineae</taxon>
        <taxon>Pluteaceae</taxon>
        <taxon>Pluteus</taxon>
    </lineage>
</organism>
<evidence type="ECO:0000313" key="1">
    <source>
        <dbReference type="EMBL" id="TFK59943.1"/>
    </source>
</evidence>
<dbReference type="EMBL" id="ML208860">
    <property type="protein sequence ID" value="TFK59943.1"/>
    <property type="molecule type" value="Genomic_DNA"/>
</dbReference>
<evidence type="ECO:0000313" key="2">
    <source>
        <dbReference type="Proteomes" id="UP000308600"/>
    </source>
</evidence>
<name>A0ACD3A298_9AGAR</name>
<dbReference type="Proteomes" id="UP000308600">
    <property type="component" value="Unassembled WGS sequence"/>
</dbReference>
<accession>A0ACD3A298</accession>
<sequence>MPPTFPAEIVHEFMLRVNEDRERIDTLLSCSLVSQIWCALARPYLYTQVVLNVEHGRVQKATAFTSTLTKFPHFRTYIHRLLLVVPYTPSDSSVSVMAALGDLASLQSLRIRPIVVYDMADDDKLQKHLPPLLSSKSLTFLELSDIQHFQIDLLRLCSSLQTLALRRVEYSLTPTSGAESETTGYWAEGWPALKSLILSTEEDGQSKMLSVFRSPRSPVDLSQLETFIGLDQCDTTKAYQDHCKFISHVSRTLKTVHIDPPSSYLREGVQAPHLPLELHKLQSISNMTLSIVQQPHRQRNALPWLISVLSGLPDPGTLRNLTLLCDLEDHSGNDFTFHAQGWSELDALLPRFHHLRRVHLKCYDERDAKAATELVSWLHSQLPILVNKGLLSVEHFSGM</sequence>
<gene>
    <name evidence="1" type="ORF">BDN72DRAFT_905400</name>
</gene>